<evidence type="ECO:0008006" key="3">
    <source>
        <dbReference type="Google" id="ProtNLM"/>
    </source>
</evidence>
<name>A0A9W7WKD4_TRIRA</name>
<protein>
    <recommendedName>
        <fullName evidence="3">Sterile alpha motif domain-containing protein 3</fullName>
    </recommendedName>
</protein>
<keyword evidence="2" id="KW-1185">Reference proteome</keyword>
<evidence type="ECO:0000313" key="1">
    <source>
        <dbReference type="EMBL" id="KAI7802666.1"/>
    </source>
</evidence>
<dbReference type="AlphaFoldDB" id="A0A9W7WKD4"/>
<dbReference type="Proteomes" id="UP001059041">
    <property type="component" value="Linkage Group LG12"/>
</dbReference>
<comment type="caution">
    <text evidence="1">The sequence shown here is derived from an EMBL/GenBank/DDBJ whole genome shotgun (WGS) entry which is preliminary data.</text>
</comment>
<evidence type="ECO:0000313" key="2">
    <source>
        <dbReference type="Proteomes" id="UP001059041"/>
    </source>
</evidence>
<accession>A0A9W7WKD4</accession>
<dbReference type="EMBL" id="JAFHDT010000012">
    <property type="protein sequence ID" value="KAI7802666.1"/>
    <property type="molecule type" value="Genomic_DNA"/>
</dbReference>
<reference evidence="1" key="1">
    <citation type="submission" date="2021-02" db="EMBL/GenBank/DDBJ databases">
        <title>Comparative genomics reveals that relaxation of natural selection precedes convergent phenotypic evolution of cavefish.</title>
        <authorList>
            <person name="Peng Z."/>
        </authorList>
    </citation>
    <scope>NUCLEOTIDE SEQUENCE</scope>
    <source>
        <tissue evidence="1">Muscle</tissue>
    </source>
</reference>
<feature type="non-terminal residue" evidence="1">
    <location>
        <position position="318"/>
    </location>
</feature>
<sequence length="318" mass="37474">QDLSKAIFTYTAYPSSVQISSVAEALVQKFPCLKEPGSFGGIYGWQQRLKYKMHNFRAKLKSQKYTYPELEVNTLKRKLPRDAAPAKNVKRPRRAEVNYLPAYPVGDNQDTLEKDRLELVDELKKKNNEKVIEEKMLRTFSIRRKEVVTISPAVSVYKERWPGLFSKAQVLVEFRRITTISLEETFMLNLDRYTPRLLQLMLARGRTSGTRMCPLLNTINEVCFCFTFFHRYFILKKRDILVCCLIEYLGENHEELFQDCQRVWKQNHSVHILLMGLIYALNLEYPRNLKYSFDVFQKLFWNLMEQTPSKRSKALNVS</sequence>
<dbReference type="PANTHER" id="PTHR31025:SF31">
    <property type="entry name" value="SI:CH211-166E11.5"/>
    <property type="match status" value="1"/>
</dbReference>
<organism evidence="1 2">
    <name type="scientific">Triplophysa rosa</name>
    <name type="common">Cave loach</name>
    <dbReference type="NCBI Taxonomy" id="992332"/>
    <lineage>
        <taxon>Eukaryota</taxon>
        <taxon>Metazoa</taxon>
        <taxon>Chordata</taxon>
        <taxon>Craniata</taxon>
        <taxon>Vertebrata</taxon>
        <taxon>Euteleostomi</taxon>
        <taxon>Actinopterygii</taxon>
        <taxon>Neopterygii</taxon>
        <taxon>Teleostei</taxon>
        <taxon>Ostariophysi</taxon>
        <taxon>Cypriniformes</taxon>
        <taxon>Nemacheilidae</taxon>
        <taxon>Triplophysa</taxon>
    </lineage>
</organism>
<dbReference type="PANTHER" id="PTHR31025">
    <property type="entry name" value="SI:CH211-196P9.1-RELATED"/>
    <property type="match status" value="1"/>
</dbReference>
<proteinExistence type="predicted"/>
<gene>
    <name evidence="1" type="ORF">IRJ41_016598</name>
</gene>